<reference evidence="1 2" key="1">
    <citation type="submission" date="2018-01" db="EMBL/GenBank/DDBJ databases">
        <authorList>
            <person name="Gaut B.S."/>
            <person name="Morton B.R."/>
            <person name="Clegg M.T."/>
            <person name="Duvall M.R."/>
        </authorList>
    </citation>
    <scope>NUCLEOTIDE SEQUENCE [LARGE SCALE GENOMIC DNA]</scope>
    <source>
        <strain evidence="1">GP69</strain>
    </source>
</reference>
<dbReference type="Proteomes" id="UP000236311">
    <property type="component" value="Unassembled WGS sequence"/>
</dbReference>
<dbReference type="EMBL" id="OFSM01000012">
    <property type="protein sequence ID" value="SOY29799.1"/>
    <property type="molecule type" value="Genomic_DNA"/>
</dbReference>
<sequence>MIVADKRDYRKGYKKHYELYKRLKNENSDVNSRRLLLIYSVECGLKYKLLVQWREENPRRILESVDEKKKTILKSHNLEKILKELGQQGIFRFPQLESIHKDSVPTEAYHQLYRYCINLNERDRDKEEKLEETLKNVACWIGEGM</sequence>
<protein>
    <recommendedName>
        <fullName evidence="3">HEPN domain protein</fullName>
    </recommendedName>
</protein>
<evidence type="ECO:0000313" key="1">
    <source>
        <dbReference type="EMBL" id="SOY29799.1"/>
    </source>
</evidence>
<dbReference type="RefSeq" id="WP_103239888.1">
    <property type="nucleotide sequence ID" value="NZ_JANJZD010000011.1"/>
</dbReference>
<dbReference type="AlphaFoldDB" id="A0A2K4ZH56"/>
<organism evidence="1 2">
    <name type="scientific">Acetatifactor muris</name>
    <dbReference type="NCBI Taxonomy" id="879566"/>
    <lineage>
        <taxon>Bacteria</taxon>
        <taxon>Bacillati</taxon>
        <taxon>Bacillota</taxon>
        <taxon>Clostridia</taxon>
        <taxon>Lachnospirales</taxon>
        <taxon>Lachnospiraceae</taxon>
        <taxon>Acetatifactor</taxon>
    </lineage>
</organism>
<name>A0A2K4ZH56_9FIRM</name>
<evidence type="ECO:0000313" key="2">
    <source>
        <dbReference type="Proteomes" id="UP000236311"/>
    </source>
</evidence>
<gene>
    <name evidence="1" type="ORF">AMURIS_02520</name>
</gene>
<proteinExistence type="predicted"/>
<accession>A0A2K4ZH56</accession>
<dbReference type="OrthoDB" id="5420191at2"/>
<keyword evidence="2" id="KW-1185">Reference proteome</keyword>
<evidence type="ECO:0008006" key="3">
    <source>
        <dbReference type="Google" id="ProtNLM"/>
    </source>
</evidence>